<dbReference type="SUPFAM" id="SSF88659">
    <property type="entry name" value="Sigma3 and sigma4 domains of RNA polymerase sigma factors"/>
    <property type="match status" value="1"/>
</dbReference>
<keyword evidence="4 6" id="KW-0238">DNA-binding</keyword>
<dbReference type="InterPro" id="IPR013325">
    <property type="entry name" value="RNA_pol_sigma_r2"/>
</dbReference>
<keyword evidence="9" id="KW-1185">Reference proteome</keyword>
<organism evidence="8 9">
    <name type="scientific">Botrimarina colliarenosi</name>
    <dbReference type="NCBI Taxonomy" id="2528001"/>
    <lineage>
        <taxon>Bacteria</taxon>
        <taxon>Pseudomonadati</taxon>
        <taxon>Planctomycetota</taxon>
        <taxon>Planctomycetia</taxon>
        <taxon>Pirellulales</taxon>
        <taxon>Lacipirellulaceae</taxon>
        <taxon>Botrimarina</taxon>
    </lineage>
</organism>
<reference evidence="8 9" key="1">
    <citation type="submission" date="2019-02" db="EMBL/GenBank/DDBJ databases">
        <title>Deep-cultivation of Planctomycetes and their phenomic and genomic characterization uncovers novel biology.</title>
        <authorList>
            <person name="Wiegand S."/>
            <person name="Jogler M."/>
            <person name="Boedeker C."/>
            <person name="Pinto D."/>
            <person name="Vollmers J."/>
            <person name="Rivas-Marin E."/>
            <person name="Kohn T."/>
            <person name="Peeters S.H."/>
            <person name="Heuer A."/>
            <person name="Rast P."/>
            <person name="Oberbeckmann S."/>
            <person name="Bunk B."/>
            <person name="Jeske O."/>
            <person name="Meyerdierks A."/>
            <person name="Storesund J.E."/>
            <person name="Kallscheuer N."/>
            <person name="Luecker S."/>
            <person name="Lage O.M."/>
            <person name="Pohl T."/>
            <person name="Merkel B.J."/>
            <person name="Hornburger P."/>
            <person name="Mueller R.-W."/>
            <person name="Bruemmer F."/>
            <person name="Labrenz M."/>
            <person name="Spormann A.M."/>
            <person name="Op Den Camp H."/>
            <person name="Overmann J."/>
            <person name="Amann R."/>
            <person name="Jetten M.S.M."/>
            <person name="Mascher T."/>
            <person name="Medema M.H."/>
            <person name="Devos D.P."/>
            <person name="Kaster A.-K."/>
            <person name="Ovreas L."/>
            <person name="Rohde M."/>
            <person name="Galperin M.Y."/>
            <person name="Jogler C."/>
        </authorList>
    </citation>
    <scope>NUCLEOTIDE SEQUENCE [LARGE SCALE GENOMIC DNA]</scope>
    <source>
        <strain evidence="8 9">Pla108</strain>
    </source>
</reference>
<dbReference type="Proteomes" id="UP000317421">
    <property type="component" value="Unassembled WGS sequence"/>
</dbReference>
<dbReference type="EMBL" id="SJPR01000004">
    <property type="protein sequence ID" value="TWT96184.1"/>
    <property type="molecule type" value="Genomic_DNA"/>
</dbReference>
<dbReference type="AlphaFoldDB" id="A0A5C6A898"/>
<dbReference type="NCBIfam" id="TIGR02937">
    <property type="entry name" value="sigma70-ECF"/>
    <property type="match status" value="1"/>
</dbReference>
<dbReference type="Pfam" id="PF04542">
    <property type="entry name" value="Sigma70_r2"/>
    <property type="match status" value="1"/>
</dbReference>
<dbReference type="InterPro" id="IPR007627">
    <property type="entry name" value="RNA_pol_sigma70_r2"/>
</dbReference>
<evidence type="ECO:0000256" key="4">
    <source>
        <dbReference type="ARBA" id="ARBA00023125"/>
    </source>
</evidence>
<evidence type="ECO:0000256" key="3">
    <source>
        <dbReference type="ARBA" id="ARBA00023082"/>
    </source>
</evidence>
<evidence type="ECO:0000256" key="1">
    <source>
        <dbReference type="ARBA" id="ARBA00010641"/>
    </source>
</evidence>
<feature type="domain" description="RNA polymerase sigma-70 region 2" evidence="7">
    <location>
        <begin position="24"/>
        <end position="90"/>
    </location>
</feature>
<dbReference type="SUPFAM" id="SSF88946">
    <property type="entry name" value="Sigma2 domain of RNA polymerase sigma factors"/>
    <property type="match status" value="1"/>
</dbReference>
<dbReference type="InterPro" id="IPR013324">
    <property type="entry name" value="RNA_pol_sigma_r3/r4-like"/>
</dbReference>
<comment type="similarity">
    <text evidence="1 6">Belongs to the sigma-70 factor family. ECF subfamily.</text>
</comment>
<evidence type="ECO:0000256" key="5">
    <source>
        <dbReference type="ARBA" id="ARBA00023163"/>
    </source>
</evidence>
<dbReference type="GO" id="GO:0006352">
    <property type="term" value="P:DNA-templated transcription initiation"/>
    <property type="evidence" value="ECO:0007669"/>
    <property type="project" value="InterPro"/>
</dbReference>
<dbReference type="GO" id="GO:0016987">
    <property type="term" value="F:sigma factor activity"/>
    <property type="evidence" value="ECO:0007669"/>
    <property type="project" value="UniProtKB-KW"/>
</dbReference>
<evidence type="ECO:0000313" key="9">
    <source>
        <dbReference type="Proteomes" id="UP000317421"/>
    </source>
</evidence>
<evidence type="ECO:0000256" key="2">
    <source>
        <dbReference type="ARBA" id="ARBA00023015"/>
    </source>
</evidence>
<protein>
    <recommendedName>
        <fullName evidence="6">RNA polymerase sigma factor</fullName>
    </recommendedName>
</protein>
<sequence length="193" mass="21652">MTTLTAGFVAADADPGLGDPEDWVNHYGDSLLRYALLRVGDIEAAEDLVQETLLAAWRGRDAYRGACDPRTWLISILKRRVADHYRRQGRNAPREAGVDPEKIVDVAANDDSEKRDFWRVFFACSGDLPAHLARAFQLRTFADAEPAAICATEGISRKNLSVRLHRARRLLRQCLESRWFTDDAMITPGADPK</sequence>
<keyword evidence="5 6" id="KW-0804">Transcription</keyword>
<dbReference type="PANTHER" id="PTHR43133">
    <property type="entry name" value="RNA POLYMERASE ECF-TYPE SIGMA FACTO"/>
    <property type="match status" value="1"/>
</dbReference>
<dbReference type="OrthoDB" id="9803470at2"/>
<dbReference type="RefSeq" id="WP_146445965.1">
    <property type="nucleotide sequence ID" value="NZ_SJPR01000004.1"/>
</dbReference>
<proteinExistence type="inferred from homology"/>
<comment type="caution">
    <text evidence="8">The sequence shown here is derived from an EMBL/GenBank/DDBJ whole genome shotgun (WGS) entry which is preliminary data.</text>
</comment>
<accession>A0A5C6A898</accession>
<dbReference type="GO" id="GO:0003677">
    <property type="term" value="F:DNA binding"/>
    <property type="evidence" value="ECO:0007669"/>
    <property type="project" value="UniProtKB-KW"/>
</dbReference>
<dbReference type="PROSITE" id="PS01063">
    <property type="entry name" value="SIGMA70_ECF"/>
    <property type="match status" value="1"/>
</dbReference>
<dbReference type="Gene3D" id="1.10.10.10">
    <property type="entry name" value="Winged helix-like DNA-binding domain superfamily/Winged helix DNA-binding domain"/>
    <property type="match status" value="1"/>
</dbReference>
<evidence type="ECO:0000313" key="8">
    <source>
        <dbReference type="EMBL" id="TWT96184.1"/>
    </source>
</evidence>
<dbReference type="InterPro" id="IPR039425">
    <property type="entry name" value="RNA_pol_sigma-70-like"/>
</dbReference>
<keyword evidence="3 6" id="KW-0731">Sigma factor</keyword>
<dbReference type="InterPro" id="IPR014284">
    <property type="entry name" value="RNA_pol_sigma-70_dom"/>
</dbReference>
<evidence type="ECO:0000256" key="6">
    <source>
        <dbReference type="RuleBase" id="RU000716"/>
    </source>
</evidence>
<name>A0A5C6A898_9BACT</name>
<evidence type="ECO:0000259" key="7">
    <source>
        <dbReference type="Pfam" id="PF04542"/>
    </source>
</evidence>
<gene>
    <name evidence="8" type="primary">ylaC_2</name>
    <name evidence="8" type="ORF">Pla108_32720</name>
</gene>
<dbReference type="Gene3D" id="1.10.1740.10">
    <property type="match status" value="1"/>
</dbReference>
<dbReference type="PANTHER" id="PTHR43133:SF8">
    <property type="entry name" value="RNA POLYMERASE SIGMA FACTOR HI_1459-RELATED"/>
    <property type="match status" value="1"/>
</dbReference>
<dbReference type="InterPro" id="IPR000838">
    <property type="entry name" value="RNA_pol_sigma70_ECF_CS"/>
</dbReference>
<dbReference type="InterPro" id="IPR036388">
    <property type="entry name" value="WH-like_DNA-bd_sf"/>
</dbReference>
<keyword evidence="2 6" id="KW-0805">Transcription regulation</keyword>